<gene>
    <name evidence="2" type="ORF">H074_00060</name>
</gene>
<dbReference type="AlphaFoldDB" id="M2YV67"/>
<proteinExistence type="predicted"/>
<dbReference type="OrthoDB" id="9851690at2"/>
<reference evidence="2 3" key="1">
    <citation type="journal article" date="2013" name="Genome Announc.">
        <title>Draft Genome Sequence of Amycolatopsis decaplanina Strain DSM 44594T.</title>
        <authorList>
            <person name="Kaur N."/>
            <person name="Kumar S."/>
            <person name="Bala M."/>
            <person name="Raghava G.P."/>
            <person name="Mayilraj S."/>
        </authorList>
    </citation>
    <scope>NUCLEOTIDE SEQUENCE [LARGE SCALE GENOMIC DNA]</scope>
    <source>
        <strain evidence="2 3">DSM 44594</strain>
    </source>
</reference>
<feature type="coiled-coil region" evidence="1">
    <location>
        <begin position="39"/>
        <end position="66"/>
    </location>
</feature>
<protein>
    <submittedName>
        <fullName evidence="2">Uncharacterized protein</fullName>
    </submittedName>
</protein>
<dbReference type="RefSeq" id="WP_007027963.1">
    <property type="nucleotide sequence ID" value="NZ_AOHO01000008.1"/>
</dbReference>
<evidence type="ECO:0000256" key="1">
    <source>
        <dbReference type="SAM" id="Coils"/>
    </source>
</evidence>
<accession>M2YV67</accession>
<dbReference type="EMBL" id="AOHO01000008">
    <property type="protein sequence ID" value="EME65860.1"/>
    <property type="molecule type" value="Genomic_DNA"/>
</dbReference>
<feature type="non-terminal residue" evidence="2">
    <location>
        <position position="174"/>
    </location>
</feature>
<organism evidence="2 3">
    <name type="scientific">Amycolatopsis decaplanina DSM 44594</name>
    <dbReference type="NCBI Taxonomy" id="1284240"/>
    <lineage>
        <taxon>Bacteria</taxon>
        <taxon>Bacillati</taxon>
        <taxon>Actinomycetota</taxon>
        <taxon>Actinomycetes</taxon>
        <taxon>Pseudonocardiales</taxon>
        <taxon>Pseudonocardiaceae</taxon>
        <taxon>Amycolatopsis</taxon>
    </lineage>
</organism>
<dbReference type="Proteomes" id="UP000054226">
    <property type="component" value="Unassembled WGS sequence"/>
</dbReference>
<name>M2YV67_9PSEU</name>
<comment type="caution">
    <text evidence="2">The sequence shown here is derived from an EMBL/GenBank/DDBJ whole genome shotgun (WGS) entry which is preliminary data.</text>
</comment>
<evidence type="ECO:0000313" key="3">
    <source>
        <dbReference type="Proteomes" id="UP000054226"/>
    </source>
</evidence>
<keyword evidence="1" id="KW-0175">Coiled coil</keyword>
<evidence type="ECO:0000313" key="2">
    <source>
        <dbReference type="EMBL" id="EME65860.1"/>
    </source>
</evidence>
<sequence length="174" mass="18529">MSRTIVSLTAATSLRCLDLADAVDGLVTAMVRSDTDLEDAQLLAELAEATAECARLTRRADDVDDARVAALLADVAHARAYDRPRVPGLLPELEQRPYLRAVLDRMASPTDDQPGWVLAVRLNAVVDHALDLGIGTRLAERLALAVSRRPDGENAAEHEAADGIGVDGELVDAA</sequence>
<keyword evidence="3" id="KW-1185">Reference proteome</keyword>